<comment type="subcellular location">
    <subcellularLocation>
        <location evidence="1">Membrane</location>
        <topology evidence="1">Single-pass membrane protein</topology>
    </subcellularLocation>
</comment>
<evidence type="ECO:0000313" key="8">
    <source>
        <dbReference type="EMBL" id="TXG55623.1"/>
    </source>
</evidence>
<proteinExistence type="predicted"/>
<keyword evidence="2 6" id="KW-0812">Transmembrane</keyword>
<dbReference type="Proteomes" id="UP000323000">
    <property type="component" value="Chromosome 9"/>
</dbReference>
<dbReference type="PANTHER" id="PTHR31234:SF2">
    <property type="entry name" value="OS05G0199100 PROTEIN"/>
    <property type="match status" value="1"/>
</dbReference>
<dbReference type="GO" id="GO:0005886">
    <property type="term" value="C:plasma membrane"/>
    <property type="evidence" value="ECO:0007669"/>
    <property type="project" value="TreeGrafter"/>
</dbReference>
<comment type="caution">
    <text evidence="8">The sequence shown here is derived from an EMBL/GenBank/DDBJ whole genome shotgun (WGS) entry which is preliminary data.</text>
</comment>
<evidence type="ECO:0000256" key="2">
    <source>
        <dbReference type="ARBA" id="ARBA00022692"/>
    </source>
</evidence>
<dbReference type="OrthoDB" id="1849707at2759"/>
<dbReference type="GO" id="GO:0098542">
    <property type="term" value="P:defense response to other organism"/>
    <property type="evidence" value="ECO:0007669"/>
    <property type="project" value="InterPro"/>
</dbReference>
<evidence type="ECO:0000256" key="6">
    <source>
        <dbReference type="SAM" id="Phobius"/>
    </source>
</evidence>
<feature type="transmembrane region" description="Helical" evidence="6">
    <location>
        <begin position="59"/>
        <end position="85"/>
    </location>
</feature>
<protein>
    <recommendedName>
        <fullName evidence="7">Late embryogenesis abundant protein LEA-2 subgroup domain-containing protein</fullName>
    </recommendedName>
</protein>
<evidence type="ECO:0000256" key="3">
    <source>
        <dbReference type="ARBA" id="ARBA00022989"/>
    </source>
</evidence>
<reference evidence="9" key="1">
    <citation type="journal article" date="2019" name="Gigascience">
        <title>De novo genome assembly of the endangered Acer yangbiense, a plant species with extremely small populations endemic to Yunnan Province, China.</title>
        <authorList>
            <person name="Yang J."/>
            <person name="Wariss H.M."/>
            <person name="Tao L."/>
            <person name="Zhang R."/>
            <person name="Yun Q."/>
            <person name="Hollingsworth P."/>
            <person name="Dao Z."/>
            <person name="Luo G."/>
            <person name="Guo H."/>
            <person name="Ma Y."/>
            <person name="Sun W."/>
        </authorList>
    </citation>
    <scope>NUCLEOTIDE SEQUENCE [LARGE SCALE GENOMIC DNA]</scope>
    <source>
        <strain evidence="9">cv. Malutang</strain>
    </source>
</reference>
<dbReference type="Pfam" id="PF03168">
    <property type="entry name" value="LEA_2"/>
    <property type="match status" value="1"/>
</dbReference>
<dbReference type="PANTHER" id="PTHR31234">
    <property type="entry name" value="LATE EMBRYOGENESIS ABUNDANT (LEA) HYDROXYPROLINE-RICH GLYCOPROTEIN FAMILY"/>
    <property type="match status" value="1"/>
</dbReference>
<name>A0A5C7HER9_9ROSI</name>
<evidence type="ECO:0000256" key="4">
    <source>
        <dbReference type="ARBA" id="ARBA00023136"/>
    </source>
</evidence>
<keyword evidence="9" id="KW-1185">Reference proteome</keyword>
<accession>A0A5C7HER9</accession>
<feature type="region of interest" description="Disordered" evidence="5">
    <location>
        <begin position="1"/>
        <end position="20"/>
    </location>
</feature>
<dbReference type="EMBL" id="VAHF01000009">
    <property type="protein sequence ID" value="TXG55623.1"/>
    <property type="molecule type" value="Genomic_DNA"/>
</dbReference>
<evidence type="ECO:0000313" key="9">
    <source>
        <dbReference type="Proteomes" id="UP000323000"/>
    </source>
</evidence>
<dbReference type="AlphaFoldDB" id="A0A5C7HER9"/>
<dbReference type="InterPro" id="IPR004864">
    <property type="entry name" value="LEA_2"/>
</dbReference>
<keyword evidence="4 6" id="KW-0472">Membrane</keyword>
<evidence type="ECO:0000256" key="5">
    <source>
        <dbReference type="SAM" id="MobiDB-lite"/>
    </source>
</evidence>
<feature type="domain" description="Late embryogenesis abundant protein LEA-2 subgroup" evidence="7">
    <location>
        <begin position="124"/>
        <end position="229"/>
    </location>
</feature>
<gene>
    <name evidence="8" type="ORF">EZV62_020879</name>
</gene>
<dbReference type="InterPro" id="IPR044839">
    <property type="entry name" value="NDR1-like"/>
</dbReference>
<evidence type="ECO:0000256" key="1">
    <source>
        <dbReference type="ARBA" id="ARBA00004167"/>
    </source>
</evidence>
<evidence type="ECO:0000259" key="7">
    <source>
        <dbReference type="Pfam" id="PF03168"/>
    </source>
</evidence>
<keyword evidence="3 6" id="KW-1133">Transmembrane helix</keyword>
<sequence>MVDDKVQPNTEKPVTVPHLSPPPSTYIIKLPRDHIFRVPTPENAFHFEQLSRRNKKHSGCCLCSIVLSFFFLLLISASVISYFVILPKSPNYTINNVSIKSFNLTTVTSPSLPPHISPEFDITFTAVNPNNKIGIHYEKGSSVQVFYKNVNLFDGVLPPFFQPNKNVTVFKTVLEGNSAMAEMITSSVHDELVGAEKTGTVPLMVIVRAPVKFKLGSVKTWTMNFKVRCDVTVDKLTAKSKIQSKNCHYGVNFW</sequence>
<organism evidence="8 9">
    <name type="scientific">Acer yangbiense</name>
    <dbReference type="NCBI Taxonomy" id="1000413"/>
    <lineage>
        <taxon>Eukaryota</taxon>
        <taxon>Viridiplantae</taxon>
        <taxon>Streptophyta</taxon>
        <taxon>Embryophyta</taxon>
        <taxon>Tracheophyta</taxon>
        <taxon>Spermatophyta</taxon>
        <taxon>Magnoliopsida</taxon>
        <taxon>eudicotyledons</taxon>
        <taxon>Gunneridae</taxon>
        <taxon>Pentapetalae</taxon>
        <taxon>rosids</taxon>
        <taxon>malvids</taxon>
        <taxon>Sapindales</taxon>
        <taxon>Sapindaceae</taxon>
        <taxon>Hippocastanoideae</taxon>
        <taxon>Acereae</taxon>
        <taxon>Acer</taxon>
    </lineage>
</organism>